<dbReference type="HOGENOM" id="CLU_3282633_0_0_1"/>
<accession>K3WJS0</accession>
<proteinExistence type="predicted"/>
<reference evidence="2" key="2">
    <citation type="submission" date="2010-04" db="EMBL/GenBank/DDBJ databases">
        <authorList>
            <person name="Buell R."/>
            <person name="Hamilton J."/>
            <person name="Hostetler J."/>
        </authorList>
    </citation>
    <scope>NUCLEOTIDE SEQUENCE [LARGE SCALE GENOMIC DNA]</scope>
    <source>
        <strain evidence="2">DAOM:BR144</strain>
    </source>
</reference>
<sequence>MESLRMLEILQLYRQVYCNPATRSRRPLEKSASSITLLAFP</sequence>
<dbReference type="EMBL" id="GL376633">
    <property type="status" value="NOT_ANNOTATED_CDS"/>
    <property type="molecule type" value="Genomic_DNA"/>
</dbReference>
<reference evidence="2" key="1">
    <citation type="journal article" date="2010" name="Genome Biol.">
        <title>Genome sequence of the necrotrophic plant pathogen Pythium ultimum reveals original pathogenicity mechanisms and effector repertoire.</title>
        <authorList>
            <person name="Levesque C.A."/>
            <person name="Brouwer H."/>
            <person name="Cano L."/>
            <person name="Hamilton J.P."/>
            <person name="Holt C."/>
            <person name="Huitema E."/>
            <person name="Raffaele S."/>
            <person name="Robideau G.P."/>
            <person name="Thines M."/>
            <person name="Win J."/>
            <person name="Zerillo M.M."/>
            <person name="Beakes G.W."/>
            <person name="Boore J.L."/>
            <person name="Busam D."/>
            <person name="Dumas B."/>
            <person name="Ferriera S."/>
            <person name="Fuerstenberg S.I."/>
            <person name="Gachon C.M."/>
            <person name="Gaulin E."/>
            <person name="Govers F."/>
            <person name="Grenville-Briggs L."/>
            <person name="Horner N."/>
            <person name="Hostetler J."/>
            <person name="Jiang R.H."/>
            <person name="Johnson J."/>
            <person name="Krajaejun T."/>
            <person name="Lin H."/>
            <person name="Meijer H.J."/>
            <person name="Moore B."/>
            <person name="Morris P."/>
            <person name="Phuntmart V."/>
            <person name="Puiu D."/>
            <person name="Shetty J."/>
            <person name="Stajich J.E."/>
            <person name="Tripathy S."/>
            <person name="Wawra S."/>
            <person name="van West P."/>
            <person name="Whitty B.R."/>
            <person name="Coutinho P.M."/>
            <person name="Henrissat B."/>
            <person name="Martin F."/>
            <person name="Thomas P.D."/>
            <person name="Tyler B.M."/>
            <person name="De Vries R.P."/>
            <person name="Kamoun S."/>
            <person name="Yandell M."/>
            <person name="Tisserat N."/>
            <person name="Buell C.R."/>
        </authorList>
    </citation>
    <scope>NUCLEOTIDE SEQUENCE</scope>
    <source>
        <strain evidence="2">DAOM:BR144</strain>
    </source>
</reference>
<protein>
    <submittedName>
        <fullName evidence="1">Uncharacterized protein</fullName>
    </submittedName>
</protein>
<name>K3WJS0_GLOUD</name>
<dbReference type="Proteomes" id="UP000019132">
    <property type="component" value="Unassembled WGS sequence"/>
</dbReference>
<reference evidence="1" key="3">
    <citation type="submission" date="2015-02" db="UniProtKB">
        <authorList>
            <consortium name="EnsemblProtists"/>
        </authorList>
    </citation>
    <scope>IDENTIFICATION</scope>
    <source>
        <strain evidence="1">DAOM BR144</strain>
    </source>
</reference>
<dbReference type="InParanoid" id="K3WJS0"/>
<keyword evidence="2" id="KW-1185">Reference proteome</keyword>
<dbReference type="EnsemblProtists" id="PYU1_T005212">
    <property type="protein sequence ID" value="PYU1_T005212"/>
    <property type="gene ID" value="PYU1_G005201"/>
</dbReference>
<evidence type="ECO:0000313" key="1">
    <source>
        <dbReference type="EnsemblProtists" id="PYU1_T005212"/>
    </source>
</evidence>
<evidence type="ECO:0000313" key="2">
    <source>
        <dbReference type="Proteomes" id="UP000019132"/>
    </source>
</evidence>
<organism evidence="1 2">
    <name type="scientific">Globisporangium ultimum (strain ATCC 200006 / CBS 805.95 / DAOM BR144)</name>
    <name type="common">Pythium ultimum</name>
    <dbReference type="NCBI Taxonomy" id="431595"/>
    <lineage>
        <taxon>Eukaryota</taxon>
        <taxon>Sar</taxon>
        <taxon>Stramenopiles</taxon>
        <taxon>Oomycota</taxon>
        <taxon>Peronosporomycetes</taxon>
        <taxon>Pythiales</taxon>
        <taxon>Pythiaceae</taxon>
        <taxon>Globisporangium</taxon>
    </lineage>
</organism>
<dbReference type="AlphaFoldDB" id="K3WJS0"/>
<dbReference type="VEuPathDB" id="FungiDB:PYU1_G005201"/>